<name>A0A5N6K1K6_MONLA</name>
<organism evidence="2 3">
    <name type="scientific">Monilinia laxa</name>
    <name type="common">Brown rot fungus</name>
    <name type="synonym">Sclerotinia laxa</name>
    <dbReference type="NCBI Taxonomy" id="61186"/>
    <lineage>
        <taxon>Eukaryota</taxon>
        <taxon>Fungi</taxon>
        <taxon>Dikarya</taxon>
        <taxon>Ascomycota</taxon>
        <taxon>Pezizomycotina</taxon>
        <taxon>Leotiomycetes</taxon>
        <taxon>Helotiales</taxon>
        <taxon>Sclerotiniaceae</taxon>
        <taxon>Monilinia</taxon>
    </lineage>
</organism>
<feature type="compositionally biased region" description="Basic residues" evidence="1">
    <location>
        <begin position="10"/>
        <end position="26"/>
    </location>
</feature>
<reference evidence="2 3" key="1">
    <citation type="submission" date="2019-06" db="EMBL/GenBank/DDBJ databases">
        <title>Genome Sequence of the Brown Rot Fungal Pathogen Monilinia laxa.</title>
        <authorList>
            <person name="De Miccolis Angelini R.M."/>
            <person name="Landi L."/>
            <person name="Abate D."/>
            <person name="Pollastro S."/>
            <person name="Romanazzi G."/>
            <person name="Faretra F."/>
        </authorList>
    </citation>
    <scope>NUCLEOTIDE SEQUENCE [LARGE SCALE GENOMIC DNA]</scope>
    <source>
        <strain evidence="2 3">Mlax316</strain>
    </source>
</reference>
<dbReference type="EMBL" id="VIGI01000009">
    <property type="protein sequence ID" value="KAB8296037.1"/>
    <property type="molecule type" value="Genomic_DNA"/>
</dbReference>
<feature type="region of interest" description="Disordered" evidence="1">
    <location>
        <begin position="1"/>
        <end position="33"/>
    </location>
</feature>
<protein>
    <submittedName>
        <fullName evidence="2">Uncharacterized protein</fullName>
    </submittedName>
</protein>
<dbReference type="Proteomes" id="UP000326757">
    <property type="component" value="Unassembled WGS sequence"/>
</dbReference>
<proteinExistence type="predicted"/>
<dbReference type="OrthoDB" id="3464262at2759"/>
<dbReference type="AlphaFoldDB" id="A0A5N6K1K6"/>
<sequence length="164" mass="19402">MTWIPDSHQHHIQATKFHPTKPRRQNHYTSHSRPGDIYKPAFIPAPSKQETWLIELWKDFVLERTPCLAICVTYYLGLLWYCCSIIRLFGTLRTFSYNFYLGMTILERPSSILSIPSGAFVLERFRYDTLVVYTFARFFYTCQVEFMFIEYLKVASKYGGILLN</sequence>
<evidence type="ECO:0000256" key="1">
    <source>
        <dbReference type="SAM" id="MobiDB-lite"/>
    </source>
</evidence>
<keyword evidence="3" id="KW-1185">Reference proteome</keyword>
<evidence type="ECO:0000313" key="2">
    <source>
        <dbReference type="EMBL" id="KAB8296037.1"/>
    </source>
</evidence>
<evidence type="ECO:0000313" key="3">
    <source>
        <dbReference type="Proteomes" id="UP000326757"/>
    </source>
</evidence>
<comment type="caution">
    <text evidence="2">The sequence shown here is derived from an EMBL/GenBank/DDBJ whole genome shotgun (WGS) entry which is preliminary data.</text>
</comment>
<gene>
    <name evidence="2" type="ORF">EYC80_008846</name>
</gene>
<accession>A0A5N6K1K6</accession>